<evidence type="ECO:0000313" key="4">
    <source>
        <dbReference type="Proteomes" id="UP000301751"/>
    </source>
</evidence>
<keyword evidence="2" id="KW-0732">Signal</keyword>
<keyword evidence="4" id="KW-1185">Reference proteome</keyword>
<evidence type="ECO:0008006" key="5">
    <source>
        <dbReference type="Google" id="ProtNLM"/>
    </source>
</evidence>
<comment type="caution">
    <text evidence="3">The sequence shown here is derived from an EMBL/GenBank/DDBJ whole genome shotgun (WGS) entry which is preliminary data.</text>
</comment>
<evidence type="ECO:0000256" key="2">
    <source>
        <dbReference type="SAM" id="SignalP"/>
    </source>
</evidence>
<feature type="compositionally biased region" description="Basic and acidic residues" evidence="1">
    <location>
        <begin position="33"/>
        <end position="44"/>
    </location>
</feature>
<protein>
    <recommendedName>
        <fullName evidence="5">Secreted protein</fullName>
    </recommendedName>
</protein>
<dbReference type="Proteomes" id="UP000301751">
    <property type="component" value="Unassembled WGS sequence"/>
</dbReference>
<evidence type="ECO:0000313" key="3">
    <source>
        <dbReference type="EMBL" id="GCL63247.1"/>
    </source>
</evidence>
<gene>
    <name evidence="3" type="ORF">AQPW35_23280</name>
</gene>
<accession>A0A480ASP0</accession>
<reference evidence="4" key="1">
    <citation type="submission" date="2019-03" db="EMBL/GenBank/DDBJ databases">
        <title>Aquabacterium pictum sp.nov., the first bacteriochlorophyll a-containing freshwater bacterium in the genus Aquabacterium of the class Betaproteobacteria.</title>
        <authorList>
            <person name="Hirose S."/>
            <person name="Tank M."/>
            <person name="Hara E."/>
            <person name="Tamaki H."/>
            <person name="Takaichi S."/>
            <person name="Haruta S."/>
            <person name="Hanada S."/>
        </authorList>
    </citation>
    <scope>NUCLEOTIDE SEQUENCE [LARGE SCALE GENOMIC DNA]</scope>
    <source>
        <strain evidence="4">W35</strain>
    </source>
</reference>
<dbReference type="EMBL" id="BJCL01000005">
    <property type="protein sequence ID" value="GCL63247.1"/>
    <property type="molecule type" value="Genomic_DNA"/>
</dbReference>
<feature type="signal peptide" evidence="2">
    <location>
        <begin position="1"/>
        <end position="22"/>
    </location>
</feature>
<sequence>MTPRRAAACGLAVVLATAAAQAQPAGDAAPRSRPPDEAGCPRDHLTSYDGRVLRYSRHSDHTDLQIRTDWDTTESVRIRHPGQGDAARWFMLAGQPFQAADWARITTAAGRLRPGWRVVAWVCDDGRNPLVDWQPPR</sequence>
<feature type="region of interest" description="Disordered" evidence="1">
    <location>
        <begin position="22"/>
        <end position="44"/>
    </location>
</feature>
<organism evidence="3 4">
    <name type="scientific">Pseudaquabacterium pictum</name>
    <dbReference type="NCBI Taxonomy" id="2315236"/>
    <lineage>
        <taxon>Bacteria</taxon>
        <taxon>Pseudomonadati</taxon>
        <taxon>Pseudomonadota</taxon>
        <taxon>Betaproteobacteria</taxon>
        <taxon>Burkholderiales</taxon>
        <taxon>Sphaerotilaceae</taxon>
        <taxon>Pseudaquabacterium</taxon>
    </lineage>
</organism>
<dbReference type="AlphaFoldDB" id="A0A480ASP0"/>
<proteinExistence type="predicted"/>
<name>A0A480ASP0_9BURK</name>
<evidence type="ECO:0000256" key="1">
    <source>
        <dbReference type="SAM" id="MobiDB-lite"/>
    </source>
</evidence>
<feature type="chain" id="PRO_5019802593" description="Secreted protein" evidence="2">
    <location>
        <begin position="23"/>
        <end position="137"/>
    </location>
</feature>